<feature type="domain" description="Methyltransferase type 11" evidence="4">
    <location>
        <begin position="108"/>
        <end position="205"/>
    </location>
</feature>
<dbReference type="InterPro" id="IPR051052">
    <property type="entry name" value="Diverse_substrate_MTase"/>
</dbReference>
<dbReference type="InterPro" id="IPR029063">
    <property type="entry name" value="SAM-dependent_MTases_sf"/>
</dbReference>
<gene>
    <name evidence="5" type="ORF">K491DRAFT_602757</name>
</gene>
<dbReference type="Pfam" id="PF08241">
    <property type="entry name" value="Methyltransf_11"/>
    <property type="match status" value="1"/>
</dbReference>
<organism evidence="5 6">
    <name type="scientific">Lophiostoma macrostomum CBS 122681</name>
    <dbReference type="NCBI Taxonomy" id="1314788"/>
    <lineage>
        <taxon>Eukaryota</taxon>
        <taxon>Fungi</taxon>
        <taxon>Dikarya</taxon>
        <taxon>Ascomycota</taxon>
        <taxon>Pezizomycotina</taxon>
        <taxon>Dothideomycetes</taxon>
        <taxon>Pleosporomycetidae</taxon>
        <taxon>Pleosporales</taxon>
        <taxon>Lophiostomataceae</taxon>
        <taxon>Lophiostoma</taxon>
    </lineage>
</organism>
<dbReference type="GO" id="GO:0032259">
    <property type="term" value="P:methylation"/>
    <property type="evidence" value="ECO:0007669"/>
    <property type="project" value="UniProtKB-KW"/>
</dbReference>
<evidence type="ECO:0000313" key="6">
    <source>
        <dbReference type="Proteomes" id="UP000799324"/>
    </source>
</evidence>
<reference evidence="5" key="1">
    <citation type="journal article" date="2020" name="Stud. Mycol.">
        <title>101 Dothideomycetes genomes: a test case for predicting lifestyles and emergence of pathogens.</title>
        <authorList>
            <person name="Haridas S."/>
            <person name="Albert R."/>
            <person name="Binder M."/>
            <person name="Bloem J."/>
            <person name="Labutti K."/>
            <person name="Salamov A."/>
            <person name="Andreopoulos B."/>
            <person name="Baker S."/>
            <person name="Barry K."/>
            <person name="Bills G."/>
            <person name="Bluhm B."/>
            <person name="Cannon C."/>
            <person name="Castanera R."/>
            <person name="Culley D."/>
            <person name="Daum C."/>
            <person name="Ezra D."/>
            <person name="Gonzalez J."/>
            <person name="Henrissat B."/>
            <person name="Kuo A."/>
            <person name="Liang C."/>
            <person name="Lipzen A."/>
            <person name="Lutzoni F."/>
            <person name="Magnuson J."/>
            <person name="Mondo S."/>
            <person name="Nolan M."/>
            <person name="Ohm R."/>
            <person name="Pangilinan J."/>
            <person name="Park H.-J."/>
            <person name="Ramirez L."/>
            <person name="Alfaro M."/>
            <person name="Sun H."/>
            <person name="Tritt A."/>
            <person name="Yoshinaga Y."/>
            <person name="Zwiers L.-H."/>
            <person name="Turgeon B."/>
            <person name="Goodwin S."/>
            <person name="Spatafora J."/>
            <person name="Crous P."/>
            <person name="Grigoriev I."/>
        </authorList>
    </citation>
    <scope>NUCLEOTIDE SEQUENCE</scope>
    <source>
        <strain evidence="5">CBS 122681</strain>
    </source>
</reference>
<evidence type="ECO:0000256" key="1">
    <source>
        <dbReference type="ARBA" id="ARBA00008361"/>
    </source>
</evidence>
<dbReference type="PANTHER" id="PTHR44942:SF4">
    <property type="entry name" value="METHYLTRANSFERASE TYPE 11 DOMAIN-CONTAINING PROTEIN"/>
    <property type="match status" value="1"/>
</dbReference>
<dbReference type="PANTHER" id="PTHR44942">
    <property type="entry name" value="METHYLTRANSF_11 DOMAIN-CONTAINING PROTEIN"/>
    <property type="match status" value="1"/>
</dbReference>
<keyword evidence="2 5" id="KW-0489">Methyltransferase</keyword>
<dbReference type="SUPFAM" id="SSF53335">
    <property type="entry name" value="S-adenosyl-L-methionine-dependent methyltransferases"/>
    <property type="match status" value="1"/>
</dbReference>
<name>A0A6A6T3V7_9PLEO</name>
<keyword evidence="3 5" id="KW-0808">Transferase</keyword>
<dbReference type="Gene3D" id="3.40.50.150">
    <property type="entry name" value="Vaccinia Virus protein VP39"/>
    <property type="match status" value="1"/>
</dbReference>
<dbReference type="Proteomes" id="UP000799324">
    <property type="component" value="Unassembled WGS sequence"/>
</dbReference>
<dbReference type="AlphaFoldDB" id="A0A6A6T3V7"/>
<comment type="similarity">
    <text evidence="1">Belongs to the methyltransferase superfamily.</text>
</comment>
<dbReference type="EMBL" id="MU004380">
    <property type="protein sequence ID" value="KAF2653498.1"/>
    <property type="molecule type" value="Genomic_DNA"/>
</dbReference>
<protein>
    <submittedName>
        <fullName evidence="5">S-adenosyl-L-methionine-dependent methyltransferase</fullName>
    </submittedName>
</protein>
<evidence type="ECO:0000256" key="3">
    <source>
        <dbReference type="ARBA" id="ARBA00022679"/>
    </source>
</evidence>
<evidence type="ECO:0000256" key="2">
    <source>
        <dbReference type="ARBA" id="ARBA00022603"/>
    </source>
</evidence>
<dbReference type="OrthoDB" id="10027013at2759"/>
<evidence type="ECO:0000259" key="4">
    <source>
        <dbReference type="Pfam" id="PF08241"/>
    </source>
</evidence>
<evidence type="ECO:0000313" key="5">
    <source>
        <dbReference type="EMBL" id="KAF2653498.1"/>
    </source>
</evidence>
<dbReference type="CDD" id="cd02440">
    <property type="entry name" value="AdoMet_MTases"/>
    <property type="match status" value="1"/>
</dbReference>
<proteinExistence type="inferred from homology"/>
<keyword evidence="6" id="KW-1185">Reference proteome</keyword>
<sequence>MRPLFCRAEALFARRCGAPTRVFTRAYHPRIFHVNPTRTQSLSKLTQTRVASTVTEENEKGNVWHVKEAAGTSYWDDYLSTRPKYDERIVKPLIEHHKSNGGSFEKALDIGSGAGSAVEGLLKHFRHVVSSDNDPMSQEFTQKRFSNKTESQLSYTLSKGEDLAQYHEPESFDLMTCAETFPLLHLEQAQKTILTLLKPGGTLAIWFYGPPFFLEGDDPAEATRIFQEIVDMNFKPVVSGRDPEGQKSWKLAADGMHSWLDYIPFPQDQWQNVHRHKWNTHIRLAFFGPAACDFPIEPKSSVADGERTTEDRDDSLWQVSWDLNKLRQFVRASFPRSNWYEADQEFNPLFEKLGKAMGRDGAARPMSWPAVLVLAQKRV</sequence>
<dbReference type="GO" id="GO:0008757">
    <property type="term" value="F:S-adenosylmethionine-dependent methyltransferase activity"/>
    <property type="evidence" value="ECO:0007669"/>
    <property type="project" value="InterPro"/>
</dbReference>
<dbReference type="InterPro" id="IPR013216">
    <property type="entry name" value="Methyltransf_11"/>
</dbReference>
<accession>A0A6A6T3V7</accession>